<keyword evidence="2" id="KW-1003">Cell membrane</keyword>
<feature type="transmembrane region" description="Helical" evidence="6">
    <location>
        <begin position="21"/>
        <end position="53"/>
    </location>
</feature>
<dbReference type="PROSITE" id="PS50006">
    <property type="entry name" value="FHA_DOMAIN"/>
    <property type="match status" value="1"/>
</dbReference>
<sequence length="253" mass="27043">MIYMVYANFGKRLLAYLIDVLMLNVLCGMIIIFYGYYVYMAVFWVAGALYYILFEGSSWHATLGKRAMGISVVDGSGNGIEYGTAAVRYLGRILSSLTVFVGYLMAAFTENSQALHDKVAGTFVIDGSPVPGRYQTGAGQAGNFSGGQSGRQIVGISGEFAGRAAAVSPAGTMIGRDPVACQIALSASAPGVSRHHCQVDYNPQTRMFILNDLGSTYGTYLLNGTRLKSGQPAALKSGERFCVGSKANIFEVR</sequence>
<comment type="subcellular location">
    <subcellularLocation>
        <location evidence="1">Cell membrane</location>
        <topology evidence="1">Multi-pass membrane protein</topology>
    </subcellularLocation>
</comment>
<dbReference type="Pfam" id="PF00498">
    <property type="entry name" value="FHA"/>
    <property type="match status" value="1"/>
</dbReference>
<dbReference type="HOGENOM" id="CLU_1096856_0_0_9"/>
<evidence type="ECO:0000313" key="9">
    <source>
        <dbReference type="Proteomes" id="UP000004935"/>
    </source>
</evidence>
<dbReference type="AlphaFoldDB" id="B0MGE3"/>
<dbReference type="eggNOG" id="COG1714">
    <property type="taxonomic scope" value="Bacteria"/>
</dbReference>
<dbReference type="GO" id="GO:0005886">
    <property type="term" value="C:plasma membrane"/>
    <property type="evidence" value="ECO:0007669"/>
    <property type="project" value="UniProtKB-SubCell"/>
</dbReference>
<dbReference type="EMBL" id="ABAX03000017">
    <property type="protein sequence ID" value="EDR96784.1"/>
    <property type="molecule type" value="Genomic_DNA"/>
</dbReference>
<protein>
    <submittedName>
        <fullName evidence="8">RDD family protein</fullName>
    </submittedName>
</protein>
<evidence type="ECO:0000256" key="3">
    <source>
        <dbReference type="ARBA" id="ARBA00022692"/>
    </source>
</evidence>
<keyword evidence="3 6" id="KW-0812">Transmembrane</keyword>
<evidence type="ECO:0000313" key="8">
    <source>
        <dbReference type="EMBL" id="EDR96784.1"/>
    </source>
</evidence>
<name>B0MGE3_ANACD</name>
<keyword evidence="4 6" id="KW-1133">Transmembrane helix</keyword>
<accession>B0MGE3</accession>
<keyword evidence="5 6" id="KW-0472">Membrane</keyword>
<dbReference type="PANTHER" id="PTHR36115">
    <property type="entry name" value="PROLINE-RICH ANTIGEN HOMOLOG-RELATED"/>
    <property type="match status" value="1"/>
</dbReference>
<dbReference type="Pfam" id="PF06271">
    <property type="entry name" value="RDD"/>
    <property type="match status" value="1"/>
</dbReference>
<proteinExistence type="predicted"/>
<feature type="domain" description="FHA" evidence="7">
    <location>
        <begin position="172"/>
        <end position="221"/>
    </location>
</feature>
<evidence type="ECO:0000256" key="1">
    <source>
        <dbReference type="ARBA" id="ARBA00004651"/>
    </source>
</evidence>
<dbReference type="STRING" id="411490.ANACAC_02654"/>
<evidence type="ECO:0000256" key="2">
    <source>
        <dbReference type="ARBA" id="ARBA00022475"/>
    </source>
</evidence>
<evidence type="ECO:0000259" key="7">
    <source>
        <dbReference type="PROSITE" id="PS50006"/>
    </source>
</evidence>
<dbReference type="InterPro" id="IPR000253">
    <property type="entry name" value="FHA_dom"/>
</dbReference>
<reference evidence="8" key="1">
    <citation type="submission" date="2007-11" db="EMBL/GenBank/DDBJ databases">
        <authorList>
            <person name="Fulton L."/>
            <person name="Clifton S."/>
            <person name="Fulton B."/>
            <person name="Xu J."/>
            <person name="Minx P."/>
            <person name="Pepin K.H."/>
            <person name="Johnson M."/>
            <person name="Thiruvilangam P."/>
            <person name="Bhonagiri V."/>
            <person name="Nash W.E."/>
            <person name="Mardis E.R."/>
            <person name="Wilson R.K."/>
        </authorList>
    </citation>
    <scope>NUCLEOTIDE SEQUENCE [LARGE SCALE GENOMIC DNA]</scope>
    <source>
        <strain evidence="8">DSM 14662</strain>
    </source>
</reference>
<comment type="caution">
    <text evidence="8">The sequence shown here is derived from an EMBL/GenBank/DDBJ whole genome shotgun (WGS) entry which is preliminary data.</text>
</comment>
<dbReference type="Gene3D" id="2.60.200.20">
    <property type="match status" value="1"/>
</dbReference>
<dbReference type="CDD" id="cd00060">
    <property type="entry name" value="FHA"/>
    <property type="match status" value="1"/>
</dbReference>
<keyword evidence="9" id="KW-1185">Reference proteome</keyword>
<evidence type="ECO:0000256" key="4">
    <source>
        <dbReference type="ARBA" id="ARBA00022989"/>
    </source>
</evidence>
<feature type="transmembrane region" description="Helical" evidence="6">
    <location>
        <begin position="89"/>
        <end position="108"/>
    </location>
</feature>
<dbReference type="InterPro" id="IPR010432">
    <property type="entry name" value="RDD"/>
</dbReference>
<dbReference type="InterPro" id="IPR008984">
    <property type="entry name" value="SMAD_FHA_dom_sf"/>
</dbReference>
<dbReference type="SMART" id="SM00240">
    <property type="entry name" value="FHA"/>
    <property type="match status" value="1"/>
</dbReference>
<organism evidence="8 9">
    <name type="scientific">Anaerostipes caccae (strain DSM 14662 / CCUG 47493 / JCM 13470 / NCIMB 13811 / L1-92)</name>
    <dbReference type="NCBI Taxonomy" id="411490"/>
    <lineage>
        <taxon>Bacteria</taxon>
        <taxon>Bacillati</taxon>
        <taxon>Bacillota</taxon>
        <taxon>Clostridia</taxon>
        <taxon>Lachnospirales</taxon>
        <taxon>Lachnospiraceae</taxon>
        <taxon>Anaerostipes</taxon>
    </lineage>
</organism>
<dbReference type="eggNOG" id="COG1716">
    <property type="taxonomic scope" value="Bacteria"/>
</dbReference>
<evidence type="ECO:0000256" key="5">
    <source>
        <dbReference type="ARBA" id="ARBA00023136"/>
    </source>
</evidence>
<dbReference type="Proteomes" id="UP000004935">
    <property type="component" value="Unassembled WGS sequence"/>
</dbReference>
<dbReference type="InterPro" id="IPR051791">
    <property type="entry name" value="Pra-immunoreactive"/>
</dbReference>
<evidence type="ECO:0000256" key="6">
    <source>
        <dbReference type="SAM" id="Phobius"/>
    </source>
</evidence>
<gene>
    <name evidence="8" type="ORF">ANACAC_02654</name>
</gene>
<dbReference type="SUPFAM" id="SSF49879">
    <property type="entry name" value="SMAD/FHA domain"/>
    <property type="match status" value="1"/>
</dbReference>
<reference evidence="8" key="2">
    <citation type="submission" date="2013-11" db="EMBL/GenBank/DDBJ databases">
        <title>Draft genome sequence of Anaerostipes caccae (DSM 14662).</title>
        <authorList>
            <person name="Sudarsanam P."/>
            <person name="Ley R."/>
            <person name="Guruge J."/>
            <person name="Turnbaugh P.J."/>
            <person name="Mahowald M."/>
            <person name="Liep D."/>
            <person name="Gordon J."/>
        </authorList>
    </citation>
    <scope>NUCLEOTIDE SEQUENCE</scope>
    <source>
        <strain evidence="8">DSM 14662</strain>
    </source>
</reference>